<keyword evidence="1" id="KW-0472">Membrane</keyword>
<reference evidence="2" key="1">
    <citation type="journal article" date="2018" name="Nat. Plants">
        <title>Whole-genome landscape of Medicago truncatula symbiotic genes.</title>
        <authorList>
            <person name="Pecrix Y."/>
            <person name="Gamas P."/>
            <person name="Carrere S."/>
        </authorList>
    </citation>
    <scope>NUCLEOTIDE SEQUENCE</scope>
    <source>
        <tissue evidence="2">Leaves</tissue>
    </source>
</reference>
<dbReference type="Gramene" id="rna42427">
    <property type="protein sequence ID" value="RHN47786.1"/>
    <property type="gene ID" value="gene42427"/>
</dbReference>
<evidence type="ECO:0008006" key="3">
    <source>
        <dbReference type="Google" id="ProtNLM"/>
    </source>
</evidence>
<keyword evidence="1" id="KW-0812">Transmembrane</keyword>
<dbReference type="AlphaFoldDB" id="A0A396H386"/>
<sequence>MIYEFTIFALRVGYQIDSWAFFELFFLFSVLFLFPFVCLLLFSCSIWVWCLSPVFCHLYRLRRFWLGPPSPFVLVSFYVFISRMM</sequence>
<feature type="transmembrane region" description="Helical" evidence="1">
    <location>
        <begin position="64"/>
        <end position="81"/>
    </location>
</feature>
<protein>
    <recommendedName>
        <fullName evidence="3">Transmembrane protein</fullName>
    </recommendedName>
</protein>
<accession>A0A396H386</accession>
<dbReference type="Proteomes" id="UP000265566">
    <property type="component" value="Chromosome 7"/>
</dbReference>
<organism evidence="2">
    <name type="scientific">Medicago truncatula</name>
    <name type="common">Barrel medic</name>
    <name type="synonym">Medicago tribuloides</name>
    <dbReference type="NCBI Taxonomy" id="3880"/>
    <lineage>
        <taxon>Eukaryota</taxon>
        <taxon>Viridiplantae</taxon>
        <taxon>Streptophyta</taxon>
        <taxon>Embryophyta</taxon>
        <taxon>Tracheophyta</taxon>
        <taxon>Spermatophyta</taxon>
        <taxon>Magnoliopsida</taxon>
        <taxon>eudicotyledons</taxon>
        <taxon>Gunneridae</taxon>
        <taxon>Pentapetalae</taxon>
        <taxon>rosids</taxon>
        <taxon>fabids</taxon>
        <taxon>Fabales</taxon>
        <taxon>Fabaceae</taxon>
        <taxon>Papilionoideae</taxon>
        <taxon>50 kb inversion clade</taxon>
        <taxon>NPAAA clade</taxon>
        <taxon>Hologalegina</taxon>
        <taxon>IRL clade</taxon>
        <taxon>Trifolieae</taxon>
        <taxon>Medicago</taxon>
    </lineage>
</organism>
<evidence type="ECO:0000313" key="2">
    <source>
        <dbReference type="EMBL" id="RHN47786.1"/>
    </source>
</evidence>
<gene>
    <name evidence="2" type="ORF">MtrunA17_Chr7g0256781</name>
</gene>
<name>A0A396H386_MEDTR</name>
<comment type="caution">
    <text evidence="2">The sequence shown here is derived from an EMBL/GenBank/DDBJ whole genome shotgun (WGS) entry which is preliminary data.</text>
</comment>
<keyword evidence="1" id="KW-1133">Transmembrane helix</keyword>
<feature type="transmembrane region" description="Helical" evidence="1">
    <location>
        <begin position="24"/>
        <end position="52"/>
    </location>
</feature>
<proteinExistence type="predicted"/>
<evidence type="ECO:0000256" key="1">
    <source>
        <dbReference type="SAM" id="Phobius"/>
    </source>
</evidence>
<dbReference type="EMBL" id="PSQE01000007">
    <property type="protein sequence ID" value="RHN47786.1"/>
    <property type="molecule type" value="Genomic_DNA"/>
</dbReference>